<keyword evidence="1" id="KW-0732">Signal</keyword>
<evidence type="ECO:0000313" key="2">
    <source>
        <dbReference type="EMBL" id="KAK7537338.1"/>
    </source>
</evidence>
<gene>
    <name evidence="2" type="ORF">J3D65DRAFT_377451</name>
</gene>
<dbReference type="EMBL" id="JBBPEH010000006">
    <property type="protein sequence ID" value="KAK7537338.1"/>
    <property type="molecule type" value="Genomic_DNA"/>
</dbReference>
<evidence type="ECO:0008006" key="4">
    <source>
        <dbReference type="Google" id="ProtNLM"/>
    </source>
</evidence>
<sequence length="174" mass="19492">MEEWQESARPWLCSHVMAASLLVALCVRAERVTRDVNPMLEYQLNTWDLDRRQLVCFILPVSRLPRDLRAGPGRKQGILVPCFVAMDSPTGPTVEKKPFRCRGMRYTSGPWTCATSFAQSLLGCRARTTSLLESNLASPMHDARDPPLSFGHQKFLPVLLSRSAGHPSALRCII</sequence>
<dbReference type="RefSeq" id="XP_066655489.1">
    <property type="nucleotide sequence ID" value="XM_066795752.1"/>
</dbReference>
<name>A0ABR1LQ97_9PEZI</name>
<dbReference type="Proteomes" id="UP001360953">
    <property type="component" value="Unassembled WGS sequence"/>
</dbReference>
<dbReference type="GeneID" id="92028658"/>
<comment type="caution">
    <text evidence="2">The sequence shown here is derived from an EMBL/GenBank/DDBJ whole genome shotgun (WGS) entry which is preliminary data.</text>
</comment>
<feature type="chain" id="PRO_5046655201" description="Secreted protein" evidence="1">
    <location>
        <begin position="30"/>
        <end position="174"/>
    </location>
</feature>
<feature type="signal peptide" evidence="1">
    <location>
        <begin position="1"/>
        <end position="29"/>
    </location>
</feature>
<evidence type="ECO:0000313" key="3">
    <source>
        <dbReference type="Proteomes" id="UP001360953"/>
    </source>
</evidence>
<protein>
    <recommendedName>
        <fullName evidence="4">Secreted protein</fullName>
    </recommendedName>
</protein>
<accession>A0ABR1LQ97</accession>
<keyword evidence="3" id="KW-1185">Reference proteome</keyword>
<evidence type="ECO:0000256" key="1">
    <source>
        <dbReference type="SAM" id="SignalP"/>
    </source>
</evidence>
<proteinExistence type="predicted"/>
<reference evidence="2 3" key="1">
    <citation type="submission" date="2024-04" db="EMBL/GenBank/DDBJ databases">
        <title>Phyllosticta paracitricarpa is synonymous to the EU quarantine fungus P. citricarpa based on phylogenomic analyses.</title>
        <authorList>
            <consortium name="Lawrence Berkeley National Laboratory"/>
            <person name="Van ingen-buijs V.A."/>
            <person name="Van westerhoven A.C."/>
            <person name="Haridas S."/>
            <person name="Skiadas P."/>
            <person name="Martin F."/>
            <person name="Groenewald J.Z."/>
            <person name="Crous P.W."/>
            <person name="Seidl M.F."/>
        </authorList>
    </citation>
    <scope>NUCLEOTIDE SEQUENCE [LARGE SCALE GENOMIC DNA]</scope>
    <source>
        <strain evidence="2 3">CPC 17464</strain>
    </source>
</reference>
<organism evidence="2 3">
    <name type="scientific">Phyllosticta citribraziliensis</name>
    <dbReference type="NCBI Taxonomy" id="989973"/>
    <lineage>
        <taxon>Eukaryota</taxon>
        <taxon>Fungi</taxon>
        <taxon>Dikarya</taxon>
        <taxon>Ascomycota</taxon>
        <taxon>Pezizomycotina</taxon>
        <taxon>Dothideomycetes</taxon>
        <taxon>Dothideomycetes incertae sedis</taxon>
        <taxon>Botryosphaeriales</taxon>
        <taxon>Phyllostictaceae</taxon>
        <taxon>Phyllosticta</taxon>
    </lineage>
</organism>